<evidence type="ECO:0008006" key="5">
    <source>
        <dbReference type="Google" id="ProtNLM"/>
    </source>
</evidence>
<dbReference type="InterPro" id="IPR021424">
    <property type="entry name" value="PorA"/>
</dbReference>
<feature type="chain" id="PRO_5008048757" description="DUF3068 domain-containing protein" evidence="2">
    <location>
        <begin position="21"/>
        <end position="321"/>
    </location>
</feature>
<keyword evidence="4" id="KW-1185">Reference proteome</keyword>
<dbReference type="EMBL" id="LQZG01000003">
    <property type="protein sequence ID" value="OAB87162.1"/>
    <property type="molecule type" value="Genomic_DNA"/>
</dbReference>
<evidence type="ECO:0000256" key="1">
    <source>
        <dbReference type="SAM" id="Phobius"/>
    </source>
</evidence>
<accession>A0A176QBQ0</accession>
<sequence>MFVFLGAFLVALALIANFYAADQVKRTPLDTDSVTRLEGKASVFDGKKMVDTPVKASSTTLASSEDSTKDVVVFHNSSCLVKDTGDTPDCVSAADPKNRLIAASTDVFAAHRRTGLAVNNFDGLPADAEEKSGLINKFPFDVEKKTYPFWDSYVGMPIDATFEGVEQLKGLETYKFTYLVEGGDIEIGGAPGEYDTEKTMWIDPVTGAIQDQHQKIVQRMADGQEVIDLDFKFTEETVAANVKSAKESGDRLALIGSTVPLVAGFLGLALLVAGLVLFLLGRRSRTDVRNDGFADTRGDDYDADVFGTDQSSTRRTDLHGS</sequence>
<evidence type="ECO:0000313" key="4">
    <source>
        <dbReference type="Proteomes" id="UP000076976"/>
    </source>
</evidence>
<keyword evidence="2" id="KW-0732">Signal</keyword>
<organism evidence="3 4">
    <name type="scientific">Janibacter melonis</name>
    <dbReference type="NCBI Taxonomy" id="262209"/>
    <lineage>
        <taxon>Bacteria</taxon>
        <taxon>Bacillati</taxon>
        <taxon>Actinomycetota</taxon>
        <taxon>Actinomycetes</taxon>
        <taxon>Micrococcales</taxon>
        <taxon>Intrasporangiaceae</taxon>
        <taxon>Janibacter</taxon>
    </lineage>
</organism>
<name>A0A176QBQ0_9MICO</name>
<comment type="caution">
    <text evidence="3">The sequence shown here is derived from an EMBL/GenBank/DDBJ whole genome shotgun (WGS) entry which is preliminary data.</text>
</comment>
<keyword evidence="1" id="KW-0812">Transmembrane</keyword>
<feature type="signal peptide" evidence="2">
    <location>
        <begin position="1"/>
        <end position="20"/>
    </location>
</feature>
<evidence type="ECO:0000313" key="3">
    <source>
        <dbReference type="EMBL" id="OAB87162.1"/>
    </source>
</evidence>
<protein>
    <recommendedName>
        <fullName evidence="5">DUF3068 domain-containing protein</fullName>
    </recommendedName>
</protein>
<dbReference type="STRING" id="262209.AWH69_12470"/>
<reference evidence="3 4" key="1">
    <citation type="submission" date="2016-01" db="EMBL/GenBank/DDBJ databases">
        <title>Janibacter melonis strain CD11_4 genome sequencing and assembly.</title>
        <authorList>
            <person name="Nair G.R."/>
            <person name="Kaur G."/>
            <person name="Chander A.M."/>
            <person name="Mayilraj S."/>
        </authorList>
    </citation>
    <scope>NUCLEOTIDE SEQUENCE [LARGE SCALE GENOMIC DNA]</scope>
    <source>
        <strain evidence="3 4">CD11-4</strain>
    </source>
</reference>
<keyword evidence="1" id="KW-0472">Membrane</keyword>
<dbReference type="AlphaFoldDB" id="A0A176QBQ0"/>
<gene>
    <name evidence="3" type="ORF">AWH69_12470</name>
</gene>
<dbReference type="Proteomes" id="UP000076976">
    <property type="component" value="Unassembled WGS sequence"/>
</dbReference>
<dbReference type="RefSeq" id="WP_068276074.1">
    <property type="nucleotide sequence ID" value="NZ_LQZG01000003.1"/>
</dbReference>
<keyword evidence="1" id="KW-1133">Transmembrane helix</keyword>
<dbReference type="Pfam" id="PF11271">
    <property type="entry name" value="PorA"/>
    <property type="match status" value="1"/>
</dbReference>
<evidence type="ECO:0000256" key="2">
    <source>
        <dbReference type="SAM" id="SignalP"/>
    </source>
</evidence>
<feature type="transmembrane region" description="Helical" evidence="1">
    <location>
        <begin position="252"/>
        <end position="280"/>
    </location>
</feature>
<proteinExistence type="predicted"/>